<gene>
    <name evidence="1" type="ORF">SETTUDRAFT_24071</name>
</gene>
<reference evidence="1 2" key="1">
    <citation type="journal article" date="2012" name="PLoS Pathog.">
        <title>Diverse lifestyles and strategies of plant pathogenesis encoded in the genomes of eighteen Dothideomycetes fungi.</title>
        <authorList>
            <person name="Ohm R.A."/>
            <person name="Feau N."/>
            <person name="Henrissat B."/>
            <person name="Schoch C.L."/>
            <person name="Horwitz B.A."/>
            <person name="Barry K.W."/>
            <person name="Condon B.J."/>
            <person name="Copeland A.C."/>
            <person name="Dhillon B."/>
            <person name="Glaser F."/>
            <person name="Hesse C.N."/>
            <person name="Kosti I."/>
            <person name="LaButti K."/>
            <person name="Lindquist E.A."/>
            <person name="Lucas S."/>
            <person name="Salamov A.A."/>
            <person name="Bradshaw R.E."/>
            <person name="Ciuffetti L."/>
            <person name="Hamelin R.C."/>
            <person name="Kema G.H.J."/>
            <person name="Lawrence C."/>
            <person name="Scott J.A."/>
            <person name="Spatafora J.W."/>
            <person name="Turgeon B.G."/>
            <person name="de Wit P.J.G.M."/>
            <person name="Zhong S."/>
            <person name="Goodwin S.B."/>
            <person name="Grigoriev I.V."/>
        </authorList>
    </citation>
    <scope>NUCLEOTIDE SEQUENCE [LARGE SCALE GENOMIC DNA]</scope>
    <source>
        <strain evidence="2">28A</strain>
    </source>
</reference>
<evidence type="ECO:0000313" key="1">
    <source>
        <dbReference type="EMBL" id="EOA81682.1"/>
    </source>
</evidence>
<dbReference type="RefSeq" id="XP_008030636.1">
    <property type="nucleotide sequence ID" value="XM_008032445.1"/>
</dbReference>
<keyword evidence="2" id="KW-1185">Reference proteome</keyword>
<organism evidence="1 2">
    <name type="scientific">Exserohilum turcicum (strain 28A)</name>
    <name type="common">Northern leaf blight fungus</name>
    <name type="synonym">Setosphaeria turcica</name>
    <dbReference type="NCBI Taxonomy" id="671987"/>
    <lineage>
        <taxon>Eukaryota</taxon>
        <taxon>Fungi</taxon>
        <taxon>Dikarya</taxon>
        <taxon>Ascomycota</taxon>
        <taxon>Pezizomycotina</taxon>
        <taxon>Dothideomycetes</taxon>
        <taxon>Pleosporomycetidae</taxon>
        <taxon>Pleosporales</taxon>
        <taxon>Pleosporineae</taxon>
        <taxon>Pleosporaceae</taxon>
        <taxon>Exserohilum</taxon>
    </lineage>
</organism>
<dbReference type="EMBL" id="KB908866">
    <property type="protein sequence ID" value="EOA81682.1"/>
    <property type="molecule type" value="Genomic_DNA"/>
</dbReference>
<dbReference type="HOGENOM" id="CLU_2814039_0_0_1"/>
<proteinExistence type="predicted"/>
<dbReference type="GeneID" id="19402737"/>
<protein>
    <submittedName>
        <fullName evidence="1">Uncharacterized protein</fullName>
    </submittedName>
</protein>
<dbReference type="AlphaFoldDB" id="R0JZS7"/>
<dbReference type="Proteomes" id="UP000016935">
    <property type="component" value="Unassembled WGS sequence"/>
</dbReference>
<sequence>MGVMVVFEDEGAFDYKCFDIGYIGVGISVGIGVDGGVGSGNLPRTLIPTSTVSGRQTKMQPRDLMYI</sequence>
<evidence type="ECO:0000313" key="2">
    <source>
        <dbReference type="Proteomes" id="UP000016935"/>
    </source>
</evidence>
<accession>R0JZS7</accession>
<reference evidence="1 2" key="2">
    <citation type="journal article" date="2013" name="PLoS Genet.">
        <title>Comparative genome structure, secondary metabolite, and effector coding capacity across Cochliobolus pathogens.</title>
        <authorList>
            <person name="Condon B.J."/>
            <person name="Leng Y."/>
            <person name="Wu D."/>
            <person name="Bushley K.E."/>
            <person name="Ohm R.A."/>
            <person name="Otillar R."/>
            <person name="Martin J."/>
            <person name="Schackwitz W."/>
            <person name="Grimwood J."/>
            <person name="MohdZainudin N."/>
            <person name="Xue C."/>
            <person name="Wang R."/>
            <person name="Manning V.A."/>
            <person name="Dhillon B."/>
            <person name="Tu Z.J."/>
            <person name="Steffenson B.J."/>
            <person name="Salamov A."/>
            <person name="Sun H."/>
            <person name="Lowry S."/>
            <person name="LaButti K."/>
            <person name="Han J."/>
            <person name="Copeland A."/>
            <person name="Lindquist E."/>
            <person name="Barry K."/>
            <person name="Schmutz J."/>
            <person name="Baker S.E."/>
            <person name="Ciuffetti L.M."/>
            <person name="Grigoriev I.V."/>
            <person name="Zhong S."/>
            <person name="Turgeon B.G."/>
        </authorList>
    </citation>
    <scope>NUCLEOTIDE SEQUENCE [LARGE SCALE GENOMIC DNA]</scope>
    <source>
        <strain evidence="2">28A</strain>
    </source>
</reference>
<name>R0JZS7_EXST2</name>